<evidence type="ECO:0000313" key="1">
    <source>
        <dbReference type="EMBL" id="GAG72819.1"/>
    </source>
</evidence>
<evidence type="ECO:0008006" key="3">
    <source>
        <dbReference type="Google" id="ProtNLM"/>
    </source>
</evidence>
<dbReference type="AlphaFoldDB" id="X1P7I1"/>
<proteinExistence type="predicted"/>
<name>X1P7I1_9ZZZZ</name>
<dbReference type="EMBL" id="BARV01027537">
    <property type="protein sequence ID" value="GAI38416.1"/>
    <property type="molecule type" value="Genomic_DNA"/>
</dbReference>
<evidence type="ECO:0000313" key="2">
    <source>
        <dbReference type="EMBL" id="GAI38416.1"/>
    </source>
</evidence>
<comment type="caution">
    <text evidence="2">The sequence shown here is derived from an EMBL/GenBank/DDBJ whole genome shotgun (WGS) entry which is preliminary data.</text>
</comment>
<reference evidence="2" key="1">
    <citation type="journal article" date="2014" name="Front. Microbiol.">
        <title>High frequency of phylogenetically diverse reductive dehalogenase-homologous genes in deep subseafloor sedimentary metagenomes.</title>
        <authorList>
            <person name="Kawai M."/>
            <person name="Futagami T."/>
            <person name="Toyoda A."/>
            <person name="Takaki Y."/>
            <person name="Nishi S."/>
            <person name="Hori S."/>
            <person name="Arai W."/>
            <person name="Tsubouchi T."/>
            <person name="Morono Y."/>
            <person name="Uchiyama I."/>
            <person name="Ito T."/>
            <person name="Fujiyama A."/>
            <person name="Inagaki F."/>
            <person name="Takami H."/>
        </authorList>
    </citation>
    <scope>NUCLEOTIDE SEQUENCE</scope>
    <source>
        <strain evidence="2">Expedition CK06-06</strain>
    </source>
</reference>
<accession>X1P7I1</accession>
<organism evidence="2">
    <name type="scientific">marine sediment metagenome</name>
    <dbReference type="NCBI Taxonomy" id="412755"/>
    <lineage>
        <taxon>unclassified sequences</taxon>
        <taxon>metagenomes</taxon>
        <taxon>ecological metagenomes</taxon>
    </lineage>
</organism>
<sequence length="168" mass="19610">MKKLIMVFMVVSVLALAAIAFYAQEKNLHEEFKEVEFFSSVVVHIKGSSAKDMGLYENKLRSYILDQLKEIFSPKLKNPYSLRMIVEDTSLADRKRFGNLTFMIWIMGSGDSMPYYVEAKAGNQLHNFWERKVLKEGLREEIPDNVKKLIREFIRELANDFFTAKNIE</sequence>
<dbReference type="EMBL" id="BART01001731">
    <property type="protein sequence ID" value="GAG72819.1"/>
    <property type="molecule type" value="Genomic_DNA"/>
</dbReference>
<protein>
    <recommendedName>
        <fullName evidence="3">DUF4136 domain-containing protein</fullName>
    </recommendedName>
</protein>
<gene>
    <name evidence="1" type="ORF">S01H4_05839</name>
    <name evidence="2" type="ORF">S06H3_44297</name>
</gene>